<accession>A0A8H7RV25</accession>
<keyword evidence="5" id="KW-0378">Hydrolase</keyword>
<dbReference type="Pfam" id="PF17801">
    <property type="entry name" value="Melibiase_C"/>
    <property type="match status" value="1"/>
</dbReference>
<organism evidence="8 9">
    <name type="scientific">Circinella minor</name>
    <dbReference type="NCBI Taxonomy" id="1195481"/>
    <lineage>
        <taxon>Eukaryota</taxon>
        <taxon>Fungi</taxon>
        <taxon>Fungi incertae sedis</taxon>
        <taxon>Mucoromycota</taxon>
        <taxon>Mucoromycotina</taxon>
        <taxon>Mucoromycetes</taxon>
        <taxon>Mucorales</taxon>
        <taxon>Lichtheimiaceae</taxon>
        <taxon>Circinella</taxon>
    </lineage>
</organism>
<dbReference type="PANTHER" id="PTHR11452">
    <property type="entry name" value="ALPHA-GALACTOSIDASE/ALPHA-N-ACETYLGALACTOSAMINIDASE"/>
    <property type="match status" value="1"/>
</dbReference>
<dbReference type="Gene3D" id="2.60.40.1180">
    <property type="entry name" value="Golgi alpha-mannosidase II"/>
    <property type="match status" value="1"/>
</dbReference>
<dbReference type="GO" id="GO:0005975">
    <property type="term" value="P:carbohydrate metabolic process"/>
    <property type="evidence" value="ECO:0007669"/>
    <property type="project" value="InterPro"/>
</dbReference>
<dbReference type="PANTHER" id="PTHR11452:SF33">
    <property type="entry name" value="ALPHA-GALACTOSIDASE 2"/>
    <property type="match status" value="1"/>
</dbReference>
<keyword evidence="9" id="KW-1185">Reference proteome</keyword>
<dbReference type="InterPro" id="IPR017853">
    <property type="entry name" value="GH"/>
</dbReference>
<sequence length="430" mass="49271">MTSLVGSKPLLGFSTWSTQILDDVPGYGGHTEPWFNEESLKDISDTMKAKMPQYEYINIDSGWSETCDEYGRWTYRKDLFPNGLRALSDHLARNHQRLGLYILPGIRKEALEGRIKGHENIRIADLVTRKKQGNAFKGATYMPDEHNEYVQAYYDSIADLFEEWGIGYIKIDGCGPSNELQDMDTRKCLYMMHKAFSKHNIWIELSWALDPQFANDWITIANGARIHIDIESYSSKSMTTSYRIFQRMSYVEKWSHIQTEGKKFYIDLDAVLVGMTVDGKCVDGLDNDDVRMSYISFWALVSSVFCIGADPRKLPQKYLAMLNHPVILDIHQCGVIARPIGSGNAWLNRKQVWWKKLADGRLCVGLFNAHVYPFMLGISREVKFEFTELGVEEVEAKDAWTGEVLGRFAKSYSTVLRPGQCQLLLLHVIR</sequence>
<dbReference type="OrthoDB" id="5795902at2759"/>
<evidence type="ECO:0000256" key="2">
    <source>
        <dbReference type="ARBA" id="ARBA00009743"/>
    </source>
</evidence>
<proteinExistence type="inferred from homology"/>
<dbReference type="EMBL" id="JAEPRB010000364">
    <property type="protein sequence ID" value="KAG2216747.1"/>
    <property type="molecule type" value="Genomic_DNA"/>
</dbReference>
<protein>
    <recommendedName>
        <fullName evidence="3">alpha-galactosidase</fullName>
        <ecNumber evidence="3">3.2.1.22</ecNumber>
    </recommendedName>
</protein>
<feature type="domain" description="Alpha galactosidase C-terminal" evidence="7">
    <location>
        <begin position="350"/>
        <end position="426"/>
    </location>
</feature>
<evidence type="ECO:0000313" key="9">
    <source>
        <dbReference type="Proteomes" id="UP000646827"/>
    </source>
</evidence>
<evidence type="ECO:0000256" key="5">
    <source>
        <dbReference type="ARBA" id="ARBA00022801"/>
    </source>
</evidence>
<dbReference type="InterPro" id="IPR041233">
    <property type="entry name" value="Melibiase_C"/>
</dbReference>
<dbReference type="SUPFAM" id="SSF51011">
    <property type="entry name" value="Glycosyl hydrolase domain"/>
    <property type="match status" value="1"/>
</dbReference>
<comment type="similarity">
    <text evidence="2">Belongs to the glycosyl hydrolase 27 family.</text>
</comment>
<evidence type="ECO:0000256" key="6">
    <source>
        <dbReference type="ARBA" id="ARBA00023295"/>
    </source>
</evidence>
<dbReference type="AlphaFoldDB" id="A0A8H7RV25"/>
<dbReference type="SUPFAM" id="SSF51445">
    <property type="entry name" value="(Trans)glycosidases"/>
    <property type="match status" value="1"/>
</dbReference>
<gene>
    <name evidence="8" type="ORF">INT45_001368</name>
</gene>
<dbReference type="InterPro" id="IPR013780">
    <property type="entry name" value="Glyco_hydro_b"/>
</dbReference>
<dbReference type="CDD" id="cd14792">
    <property type="entry name" value="GH27"/>
    <property type="match status" value="1"/>
</dbReference>
<dbReference type="InterPro" id="IPR013785">
    <property type="entry name" value="Aldolase_TIM"/>
</dbReference>
<evidence type="ECO:0000256" key="4">
    <source>
        <dbReference type="ARBA" id="ARBA00022729"/>
    </source>
</evidence>
<name>A0A8H7RV25_9FUNG</name>
<comment type="catalytic activity">
    <reaction evidence="1">
        <text>Hydrolysis of terminal, non-reducing alpha-D-galactose residues in alpha-D-galactosides, including galactose oligosaccharides, galactomannans and galactolipids.</text>
        <dbReference type="EC" id="3.2.1.22"/>
    </reaction>
</comment>
<dbReference type="Proteomes" id="UP000646827">
    <property type="component" value="Unassembled WGS sequence"/>
</dbReference>
<evidence type="ECO:0000259" key="7">
    <source>
        <dbReference type="Pfam" id="PF17801"/>
    </source>
</evidence>
<keyword evidence="6" id="KW-0326">Glycosidase</keyword>
<evidence type="ECO:0000313" key="8">
    <source>
        <dbReference type="EMBL" id="KAG2216747.1"/>
    </source>
</evidence>
<dbReference type="GO" id="GO:0004557">
    <property type="term" value="F:alpha-galactosidase activity"/>
    <property type="evidence" value="ECO:0007669"/>
    <property type="project" value="UniProtKB-EC"/>
</dbReference>
<dbReference type="EC" id="3.2.1.22" evidence="3"/>
<evidence type="ECO:0000256" key="3">
    <source>
        <dbReference type="ARBA" id="ARBA00012755"/>
    </source>
</evidence>
<reference evidence="8 9" key="1">
    <citation type="submission" date="2020-12" db="EMBL/GenBank/DDBJ databases">
        <title>Metabolic potential, ecology and presence of endohyphal bacteria is reflected in genomic diversity of Mucoromycotina.</title>
        <authorList>
            <person name="Muszewska A."/>
            <person name="Okrasinska A."/>
            <person name="Steczkiewicz K."/>
            <person name="Drgas O."/>
            <person name="Orlowska M."/>
            <person name="Perlinska-Lenart U."/>
            <person name="Aleksandrzak-Piekarczyk T."/>
            <person name="Szatraj K."/>
            <person name="Zielenkiewicz U."/>
            <person name="Pilsyk S."/>
            <person name="Malc E."/>
            <person name="Mieczkowski P."/>
            <person name="Kruszewska J.S."/>
            <person name="Biernat P."/>
            <person name="Pawlowska J."/>
        </authorList>
    </citation>
    <scope>NUCLEOTIDE SEQUENCE [LARGE SCALE GENOMIC DNA]</scope>
    <source>
        <strain evidence="8 9">CBS 142.35</strain>
    </source>
</reference>
<comment type="caution">
    <text evidence="8">The sequence shown here is derived from an EMBL/GenBank/DDBJ whole genome shotgun (WGS) entry which is preliminary data.</text>
</comment>
<dbReference type="Gene3D" id="3.20.20.70">
    <property type="entry name" value="Aldolase class I"/>
    <property type="match status" value="1"/>
</dbReference>
<evidence type="ECO:0000256" key="1">
    <source>
        <dbReference type="ARBA" id="ARBA00001255"/>
    </source>
</evidence>
<keyword evidence="4" id="KW-0732">Signal</keyword>
<dbReference type="InterPro" id="IPR002241">
    <property type="entry name" value="Glyco_hydro_27"/>
</dbReference>